<keyword evidence="1 4" id="KW-0378">Hydrolase</keyword>
<dbReference type="Pfam" id="PF01734">
    <property type="entry name" value="Patatin"/>
    <property type="match status" value="1"/>
</dbReference>
<keyword evidence="2 4" id="KW-0442">Lipid degradation</keyword>
<comment type="caution">
    <text evidence="6">The sequence shown here is derived from an EMBL/GenBank/DDBJ whole genome shotgun (WGS) entry which is preliminary data.</text>
</comment>
<dbReference type="EMBL" id="VUNC01000006">
    <property type="protein sequence ID" value="MST72993.1"/>
    <property type="molecule type" value="Genomic_DNA"/>
</dbReference>
<dbReference type="Proteomes" id="UP000469325">
    <property type="component" value="Unassembled WGS sequence"/>
</dbReference>
<dbReference type="InterPro" id="IPR002641">
    <property type="entry name" value="PNPLA_dom"/>
</dbReference>
<evidence type="ECO:0000256" key="4">
    <source>
        <dbReference type="PROSITE-ProRule" id="PRU01161"/>
    </source>
</evidence>
<dbReference type="RefSeq" id="WP_154435641.1">
    <property type="nucleotide sequence ID" value="NZ_VUNC01000006.1"/>
</dbReference>
<accession>A0A6N7XF92</accession>
<dbReference type="Gene3D" id="3.40.1090.10">
    <property type="entry name" value="Cytosolic phospholipase A2 catalytic domain"/>
    <property type="match status" value="2"/>
</dbReference>
<evidence type="ECO:0000256" key="1">
    <source>
        <dbReference type="ARBA" id="ARBA00022801"/>
    </source>
</evidence>
<dbReference type="InterPro" id="IPR016035">
    <property type="entry name" value="Acyl_Trfase/lysoPLipase"/>
</dbReference>
<keyword evidence="7" id="KW-1185">Reference proteome</keyword>
<feature type="short sequence motif" description="DGA/G" evidence="4">
    <location>
        <begin position="186"/>
        <end position="188"/>
    </location>
</feature>
<dbReference type="GO" id="GO:0016787">
    <property type="term" value="F:hydrolase activity"/>
    <property type="evidence" value="ECO:0007669"/>
    <property type="project" value="UniProtKB-UniRule"/>
</dbReference>
<sequence length="321" mass="34127">MARLDGVGAAFCGGGFRSFAEVAAIEDMERNDVRIAAAAGTSMGSMVAVLTAAGLPSTRIEELLVKMDRRVVEDGFLKNMQFKVLNMVMSNGFLDSGVMEGYARDILGEAGVLHMDDLKMPVAIPAVDITSGQLCVFTNDPELFGDPNGSWACLTGNLDLAKCVTCSASYPLAVTPTQYLGRTFMDGGCRMNLPTPLFDRGSVDAVVGVGLIRSMHPLESPAPIDIARRTMACGANQLDRLYSQAADVYVNLPVSGDDAFQAGTGRQVIDEARAMLASHPVDWSAARPSGLTALRRAALDALAKVMRPQGSEWQEGQASRS</sequence>
<dbReference type="PANTHER" id="PTHR14226:SF29">
    <property type="entry name" value="NEUROPATHY TARGET ESTERASE SWS"/>
    <property type="match status" value="1"/>
</dbReference>
<dbReference type="SUPFAM" id="SSF52151">
    <property type="entry name" value="FabD/lysophospholipase-like"/>
    <property type="match status" value="1"/>
</dbReference>
<reference evidence="6 7" key="1">
    <citation type="submission" date="2019-08" db="EMBL/GenBank/DDBJ databases">
        <title>In-depth cultivation of the pig gut microbiome towards novel bacterial diversity and tailored functional studies.</title>
        <authorList>
            <person name="Wylensek D."/>
            <person name="Hitch T.C.A."/>
            <person name="Clavel T."/>
        </authorList>
    </citation>
    <scope>NUCLEOTIDE SEQUENCE [LARGE SCALE GENOMIC DNA]</scope>
    <source>
        <strain evidence="6 7">CA-Schmier-601-WT-1</strain>
    </source>
</reference>
<dbReference type="InterPro" id="IPR050301">
    <property type="entry name" value="NTE"/>
</dbReference>
<feature type="domain" description="PNPLA" evidence="5">
    <location>
        <begin position="9"/>
        <end position="199"/>
    </location>
</feature>
<comment type="caution">
    <text evidence="4">Lacks conserved residue(s) required for the propagation of feature annotation.</text>
</comment>
<feature type="active site" description="Proton acceptor" evidence="4">
    <location>
        <position position="186"/>
    </location>
</feature>
<evidence type="ECO:0000259" key="5">
    <source>
        <dbReference type="PROSITE" id="PS51635"/>
    </source>
</evidence>
<gene>
    <name evidence="6" type="ORF">FYJ68_07715</name>
</gene>
<name>A0A6N7XF92_9ACTN</name>
<feature type="short sequence motif" description="GXSXG" evidence="4">
    <location>
        <begin position="40"/>
        <end position="44"/>
    </location>
</feature>
<keyword evidence="3 4" id="KW-0443">Lipid metabolism</keyword>
<proteinExistence type="predicted"/>
<dbReference type="GO" id="GO:0016042">
    <property type="term" value="P:lipid catabolic process"/>
    <property type="evidence" value="ECO:0007669"/>
    <property type="project" value="UniProtKB-UniRule"/>
</dbReference>
<evidence type="ECO:0000256" key="3">
    <source>
        <dbReference type="ARBA" id="ARBA00023098"/>
    </source>
</evidence>
<dbReference type="PANTHER" id="PTHR14226">
    <property type="entry name" value="NEUROPATHY TARGET ESTERASE/SWISS CHEESE D.MELANOGASTER"/>
    <property type="match status" value="1"/>
</dbReference>
<evidence type="ECO:0000313" key="7">
    <source>
        <dbReference type="Proteomes" id="UP000469325"/>
    </source>
</evidence>
<dbReference type="PROSITE" id="PS51635">
    <property type="entry name" value="PNPLA"/>
    <property type="match status" value="1"/>
</dbReference>
<feature type="active site" description="Nucleophile" evidence="4">
    <location>
        <position position="42"/>
    </location>
</feature>
<dbReference type="AlphaFoldDB" id="A0A6N7XF92"/>
<evidence type="ECO:0000313" key="6">
    <source>
        <dbReference type="EMBL" id="MST72993.1"/>
    </source>
</evidence>
<protein>
    <recommendedName>
        <fullName evidence="5">PNPLA domain-containing protein</fullName>
    </recommendedName>
</protein>
<evidence type="ECO:0000256" key="2">
    <source>
        <dbReference type="ARBA" id="ARBA00022963"/>
    </source>
</evidence>
<organism evidence="6 7">
    <name type="scientific">Olsenella porci</name>
    <dbReference type="NCBI Taxonomy" id="2652279"/>
    <lineage>
        <taxon>Bacteria</taxon>
        <taxon>Bacillati</taxon>
        <taxon>Actinomycetota</taxon>
        <taxon>Coriobacteriia</taxon>
        <taxon>Coriobacteriales</taxon>
        <taxon>Atopobiaceae</taxon>
        <taxon>Olsenella</taxon>
    </lineage>
</organism>